<dbReference type="eggNOG" id="COG3313">
    <property type="taxonomic scope" value="Bacteria"/>
</dbReference>
<dbReference type="InterPro" id="IPR010710">
    <property type="entry name" value="DUF1289"/>
</dbReference>
<dbReference type="PANTHER" id="PTHR35175:SF2">
    <property type="entry name" value="DUF1289 DOMAIN-CONTAINING PROTEIN"/>
    <property type="match status" value="1"/>
</dbReference>
<dbReference type="OrthoDB" id="9811423at2"/>
<evidence type="ECO:0000313" key="2">
    <source>
        <dbReference type="Proteomes" id="UP000030341"/>
    </source>
</evidence>
<evidence type="ECO:0000313" key="1">
    <source>
        <dbReference type="EMBL" id="AIY64643.1"/>
    </source>
</evidence>
<protein>
    <recommendedName>
        <fullName evidence="3">DUF1289 domain-containing protein</fullName>
    </recommendedName>
</protein>
<dbReference type="RefSeq" id="WP_038639695.1">
    <property type="nucleotide sequence ID" value="NZ_CP009888.1"/>
</dbReference>
<dbReference type="EMBL" id="CP009888">
    <property type="protein sequence ID" value="AIY64643.1"/>
    <property type="molecule type" value="Genomic_DNA"/>
</dbReference>
<dbReference type="PANTHER" id="PTHR35175">
    <property type="entry name" value="DUF1289 DOMAIN-CONTAINING PROTEIN"/>
    <property type="match status" value="1"/>
</dbReference>
<gene>
    <name evidence="1" type="ORF">OM33_05420</name>
</gene>
<sequence>MSETNIKSPCVENCCLNDKDVCLGCFRTLDEILSWSSMSLSQKQTTLNLCEQRKQQAPYAKKDFNSR</sequence>
<dbReference type="Proteomes" id="UP000030341">
    <property type="component" value="Chromosome 1"/>
</dbReference>
<accession>A0A0A7EDP5</accession>
<name>A0A0A7EDP5_9GAMM</name>
<proteinExistence type="predicted"/>
<dbReference type="Pfam" id="PF06945">
    <property type="entry name" value="DUF1289"/>
    <property type="match status" value="1"/>
</dbReference>
<organism evidence="1 2">
    <name type="scientific">Pseudoalteromonas piratica</name>
    <dbReference type="NCBI Taxonomy" id="1348114"/>
    <lineage>
        <taxon>Bacteria</taxon>
        <taxon>Pseudomonadati</taxon>
        <taxon>Pseudomonadota</taxon>
        <taxon>Gammaproteobacteria</taxon>
        <taxon>Alteromonadales</taxon>
        <taxon>Pseudoalteromonadaceae</taxon>
        <taxon>Pseudoalteromonas</taxon>
    </lineage>
</organism>
<keyword evidence="2" id="KW-1185">Reference proteome</keyword>
<dbReference type="AlphaFoldDB" id="A0A0A7EDP5"/>
<evidence type="ECO:0008006" key="3">
    <source>
        <dbReference type="Google" id="ProtNLM"/>
    </source>
</evidence>
<dbReference type="STRING" id="1348114.OM33_05420"/>
<reference evidence="1" key="1">
    <citation type="submission" date="2014-11" db="EMBL/GenBank/DDBJ databases">
        <title>Complete Genome Sequence of Pseudoalteromonas sp. Strain OCN003 Isolated from Kaneohe Bay, Oahu, Hawaii.</title>
        <authorList>
            <person name="Beurmann S."/>
            <person name="Videau P."/>
            <person name="Ushijima B."/>
            <person name="Smith A.M."/>
            <person name="Aeby G.S."/>
            <person name="Callahan S.M."/>
            <person name="Belcaid M."/>
        </authorList>
    </citation>
    <scope>NUCLEOTIDE SEQUENCE [LARGE SCALE GENOMIC DNA]</scope>
    <source>
        <strain evidence="1">OCN003</strain>
    </source>
</reference>
<dbReference type="HOGENOM" id="CLU_162538_4_0_6"/>
<dbReference type="KEGG" id="pseo:OM33_05420"/>